<dbReference type="GO" id="GO:0016706">
    <property type="term" value="F:2-oxoglutarate-dependent dioxygenase activity"/>
    <property type="evidence" value="ECO:0007669"/>
    <property type="project" value="UniProtKB-ARBA"/>
</dbReference>
<dbReference type="Proteomes" id="UP000548867">
    <property type="component" value="Unassembled WGS sequence"/>
</dbReference>
<dbReference type="InterPro" id="IPR008775">
    <property type="entry name" value="Phytyl_CoA_dOase-like"/>
</dbReference>
<dbReference type="EMBL" id="JACIDX010000019">
    <property type="protein sequence ID" value="MBB3957059.1"/>
    <property type="molecule type" value="Genomic_DNA"/>
</dbReference>
<sequence>MAGMTALDDLRLAEHGAQLFRGATLADLPELAAAMAGLPPDQAGIRLHGVAALQCYLAPSGSIGMVASKAIGAEAKPVRAILFDKSAATNWSLGWHQDRTICVRERIEVPGFGPWSIKAGLHHVAPPIALLSRMVTLRVHFDDVPATNAPLLIAPGSHRRGRVPESSVVQVVAECGVIACLAEAGDVWAYATPILHASDGASSPEHRRVLQVDFSADDLPGELEWLGV</sequence>
<reference evidence="1 2" key="1">
    <citation type="submission" date="2020-08" db="EMBL/GenBank/DDBJ databases">
        <title>Genomic Encyclopedia of Type Strains, Phase IV (KMG-IV): sequencing the most valuable type-strain genomes for metagenomic binning, comparative biology and taxonomic classification.</title>
        <authorList>
            <person name="Goeker M."/>
        </authorList>
    </citation>
    <scope>NUCLEOTIDE SEQUENCE [LARGE SCALE GENOMIC DNA]</scope>
    <source>
        <strain evidence="1 2">DSM 27057</strain>
    </source>
</reference>
<comment type="caution">
    <text evidence="1">The sequence shown here is derived from an EMBL/GenBank/DDBJ whole genome shotgun (WGS) entry which is preliminary data.</text>
</comment>
<dbReference type="SUPFAM" id="SSF51197">
    <property type="entry name" value="Clavaminate synthase-like"/>
    <property type="match status" value="1"/>
</dbReference>
<dbReference type="Gene3D" id="2.60.120.620">
    <property type="entry name" value="q2cbj1_9rhob like domain"/>
    <property type="match status" value="1"/>
</dbReference>
<organism evidence="1 2">
    <name type="scientific">Novosphingobium sediminicola</name>
    <dbReference type="NCBI Taxonomy" id="563162"/>
    <lineage>
        <taxon>Bacteria</taxon>
        <taxon>Pseudomonadati</taxon>
        <taxon>Pseudomonadota</taxon>
        <taxon>Alphaproteobacteria</taxon>
        <taxon>Sphingomonadales</taxon>
        <taxon>Sphingomonadaceae</taxon>
        <taxon>Novosphingobium</taxon>
    </lineage>
</organism>
<dbReference type="AlphaFoldDB" id="A0A7W6CIE3"/>
<accession>A0A7W6CIE3</accession>
<dbReference type="RefSeq" id="WP_183628041.1">
    <property type="nucleotide sequence ID" value="NZ_JACIDX010000019.1"/>
</dbReference>
<keyword evidence="2" id="KW-1185">Reference proteome</keyword>
<evidence type="ECO:0008006" key="3">
    <source>
        <dbReference type="Google" id="ProtNLM"/>
    </source>
</evidence>
<evidence type="ECO:0000313" key="2">
    <source>
        <dbReference type="Proteomes" id="UP000548867"/>
    </source>
</evidence>
<dbReference type="Pfam" id="PF05721">
    <property type="entry name" value="PhyH"/>
    <property type="match status" value="1"/>
</dbReference>
<proteinExistence type="predicted"/>
<name>A0A7W6CIE3_9SPHN</name>
<gene>
    <name evidence="1" type="ORF">GGR38_004033</name>
</gene>
<evidence type="ECO:0000313" key="1">
    <source>
        <dbReference type="EMBL" id="MBB3957059.1"/>
    </source>
</evidence>
<protein>
    <recommendedName>
        <fullName evidence="3">Phytanoyl-CoA dioxygenase</fullName>
    </recommendedName>
</protein>